<dbReference type="Proteomes" id="UP000233837">
    <property type="component" value="Unassembled WGS sequence"/>
</dbReference>
<reference evidence="1 2" key="1">
    <citation type="journal article" date="2016" name="Sci. Rep.">
        <title>The Dendrobium catenatum Lindl. genome sequence provides insights into polysaccharide synthase, floral development and adaptive evolution.</title>
        <authorList>
            <person name="Zhang G.Q."/>
            <person name="Xu Q."/>
            <person name="Bian C."/>
            <person name="Tsai W.C."/>
            <person name="Yeh C.M."/>
            <person name="Liu K.W."/>
            <person name="Yoshida K."/>
            <person name="Zhang L.S."/>
            <person name="Chang S.B."/>
            <person name="Chen F."/>
            <person name="Shi Y."/>
            <person name="Su Y.Y."/>
            <person name="Zhang Y.Q."/>
            <person name="Chen L.J."/>
            <person name="Yin Y."/>
            <person name="Lin M."/>
            <person name="Huang H."/>
            <person name="Deng H."/>
            <person name="Wang Z.W."/>
            <person name="Zhu S.L."/>
            <person name="Zhao X."/>
            <person name="Deng C."/>
            <person name="Niu S.C."/>
            <person name="Huang J."/>
            <person name="Wang M."/>
            <person name="Liu G.H."/>
            <person name="Yang H.J."/>
            <person name="Xiao X.J."/>
            <person name="Hsiao Y.Y."/>
            <person name="Wu W.L."/>
            <person name="Chen Y.Y."/>
            <person name="Mitsuda N."/>
            <person name="Ohme-Takagi M."/>
            <person name="Luo Y.B."/>
            <person name="Van de Peer Y."/>
            <person name="Liu Z.J."/>
        </authorList>
    </citation>
    <scope>NUCLEOTIDE SEQUENCE [LARGE SCALE GENOMIC DNA]</scope>
    <source>
        <tissue evidence="1">The whole plant</tissue>
    </source>
</reference>
<gene>
    <name evidence="1" type="ORF">MA16_Dca020727</name>
</gene>
<evidence type="ECO:0000313" key="2">
    <source>
        <dbReference type="Proteomes" id="UP000233837"/>
    </source>
</evidence>
<name>A0A2I0X7F1_9ASPA</name>
<accession>A0A2I0X7F1</accession>
<protein>
    <submittedName>
        <fullName evidence="1">Uncharacterized protein</fullName>
    </submittedName>
</protein>
<dbReference type="AlphaFoldDB" id="A0A2I0X7F1"/>
<dbReference type="EMBL" id="KZ502074">
    <property type="protein sequence ID" value="PKU83844.1"/>
    <property type="molecule type" value="Genomic_DNA"/>
</dbReference>
<keyword evidence="2" id="KW-1185">Reference proteome</keyword>
<proteinExistence type="predicted"/>
<organism evidence="1 2">
    <name type="scientific">Dendrobium catenatum</name>
    <dbReference type="NCBI Taxonomy" id="906689"/>
    <lineage>
        <taxon>Eukaryota</taxon>
        <taxon>Viridiplantae</taxon>
        <taxon>Streptophyta</taxon>
        <taxon>Embryophyta</taxon>
        <taxon>Tracheophyta</taxon>
        <taxon>Spermatophyta</taxon>
        <taxon>Magnoliopsida</taxon>
        <taxon>Liliopsida</taxon>
        <taxon>Asparagales</taxon>
        <taxon>Orchidaceae</taxon>
        <taxon>Epidendroideae</taxon>
        <taxon>Malaxideae</taxon>
        <taxon>Dendrobiinae</taxon>
        <taxon>Dendrobium</taxon>
    </lineage>
</organism>
<sequence length="67" mass="7470">MIVKFCFCSRIVQDDLGSSWDDQLKFAPEIAQIAPGDFSPRIGQADRGIVPGRSVQCKRQRAGLFQN</sequence>
<reference evidence="1 2" key="2">
    <citation type="journal article" date="2017" name="Nature">
        <title>The Apostasia genome and the evolution of orchids.</title>
        <authorList>
            <person name="Zhang G.Q."/>
            <person name="Liu K.W."/>
            <person name="Li Z."/>
            <person name="Lohaus R."/>
            <person name="Hsiao Y.Y."/>
            <person name="Niu S.C."/>
            <person name="Wang J.Y."/>
            <person name="Lin Y.C."/>
            <person name="Xu Q."/>
            <person name="Chen L.J."/>
            <person name="Yoshida K."/>
            <person name="Fujiwara S."/>
            <person name="Wang Z.W."/>
            <person name="Zhang Y.Q."/>
            <person name="Mitsuda N."/>
            <person name="Wang M."/>
            <person name="Liu G.H."/>
            <person name="Pecoraro L."/>
            <person name="Huang H.X."/>
            <person name="Xiao X.J."/>
            <person name="Lin M."/>
            <person name="Wu X.Y."/>
            <person name="Wu W.L."/>
            <person name="Chen Y.Y."/>
            <person name="Chang S.B."/>
            <person name="Sakamoto S."/>
            <person name="Ohme-Takagi M."/>
            <person name="Yagi M."/>
            <person name="Zeng S.J."/>
            <person name="Shen C.Y."/>
            <person name="Yeh C.M."/>
            <person name="Luo Y.B."/>
            <person name="Tsai W.C."/>
            <person name="Van de Peer Y."/>
            <person name="Liu Z.J."/>
        </authorList>
    </citation>
    <scope>NUCLEOTIDE SEQUENCE [LARGE SCALE GENOMIC DNA]</scope>
    <source>
        <tissue evidence="1">The whole plant</tissue>
    </source>
</reference>
<evidence type="ECO:0000313" key="1">
    <source>
        <dbReference type="EMBL" id="PKU83844.1"/>
    </source>
</evidence>